<dbReference type="InterPro" id="IPR025875">
    <property type="entry name" value="Leu-rich_rpt_4"/>
</dbReference>
<dbReference type="InterPro" id="IPR052595">
    <property type="entry name" value="LRRC69/RLP"/>
</dbReference>
<evidence type="ECO:0000313" key="6">
    <source>
        <dbReference type="EMBL" id="ORY20007.1"/>
    </source>
</evidence>
<organism evidence="6 7">
    <name type="scientific">Neocallimastix californiae</name>
    <dbReference type="NCBI Taxonomy" id="1754190"/>
    <lineage>
        <taxon>Eukaryota</taxon>
        <taxon>Fungi</taxon>
        <taxon>Fungi incertae sedis</taxon>
        <taxon>Chytridiomycota</taxon>
        <taxon>Chytridiomycota incertae sedis</taxon>
        <taxon>Neocallimastigomycetes</taxon>
        <taxon>Neocallimastigales</taxon>
        <taxon>Neocallimastigaceae</taxon>
        <taxon>Neocallimastix</taxon>
    </lineage>
</organism>
<keyword evidence="2" id="KW-0677">Repeat</keyword>
<evidence type="ECO:0000256" key="2">
    <source>
        <dbReference type="ARBA" id="ARBA00022737"/>
    </source>
</evidence>
<dbReference type="EMBL" id="MCOG01000307">
    <property type="protein sequence ID" value="ORY20007.1"/>
    <property type="molecule type" value="Genomic_DNA"/>
</dbReference>
<keyword evidence="4" id="KW-0732">Signal</keyword>
<dbReference type="Gene3D" id="3.80.10.10">
    <property type="entry name" value="Ribonuclease Inhibitor"/>
    <property type="match status" value="2"/>
</dbReference>
<dbReference type="PANTHER" id="PTHR48057:SF29">
    <property type="entry name" value="OS02G0609900 PROTEIN"/>
    <property type="match status" value="1"/>
</dbReference>
<comment type="caution">
    <text evidence="6">The sequence shown here is derived from an EMBL/GenBank/DDBJ whole genome shotgun (WGS) entry which is preliminary data.</text>
</comment>
<feature type="chain" id="PRO_5013186385" evidence="4">
    <location>
        <begin position="24"/>
        <end position="474"/>
    </location>
</feature>
<dbReference type="Pfam" id="PF12799">
    <property type="entry name" value="LRR_4"/>
    <property type="match status" value="1"/>
</dbReference>
<feature type="region of interest" description="Disordered" evidence="3">
    <location>
        <begin position="360"/>
        <end position="385"/>
    </location>
</feature>
<feature type="signal peptide" evidence="4">
    <location>
        <begin position="1"/>
        <end position="23"/>
    </location>
</feature>
<evidence type="ECO:0000256" key="3">
    <source>
        <dbReference type="SAM" id="MobiDB-lite"/>
    </source>
</evidence>
<dbReference type="InterPro" id="IPR003591">
    <property type="entry name" value="Leu-rich_rpt_typical-subtyp"/>
</dbReference>
<sequence>MILETLLKAVSFLILFFISVVSTETVGQKCKKIKKAIKDYNINCEKSEIDDGICVLLNNKDIDVIAKFNNLKVLEIRSCIISEIPNIKQLNNIEDLRIINNDDLTTLPDSLGELYNLKKLTISDNYELKELPDNIGQLKNLEELDLHTNINLTTLPTTLGNLKNLKIFDLSYNSNFEKLPESIFQIKNLEKLYLNGNNLESIPDSICGLSNLKNLYLDENQLKELPDCIGELKNLEILDLATNNLESIPDTIGNLSNLKYLDIRENNLREFPKNIETLTNLATIDLSDNKIDDFLPDSLNQLPKLKQIYLKDNINIKGKTLINNSLNEEDSECQYSDDYDLCMTKDIKCLHQNSDGYNFKPCTDNNKEEENKEDIDDNKENNTTKKDLHTLEEDCKKFKDYVSETEESLRNKIHDCEIKQEQFDHIYKISSLEKLMIEESSLVLTENISQLKNLKELILRDDQISTIPKSIGNL</sequence>
<reference evidence="6 7" key="1">
    <citation type="submission" date="2016-08" db="EMBL/GenBank/DDBJ databases">
        <title>A Parts List for Fungal Cellulosomes Revealed by Comparative Genomics.</title>
        <authorList>
            <consortium name="DOE Joint Genome Institute"/>
            <person name="Haitjema C.H."/>
            <person name="Gilmore S.P."/>
            <person name="Henske J.K."/>
            <person name="Solomon K.V."/>
            <person name="De Groot R."/>
            <person name="Kuo A."/>
            <person name="Mondo S.J."/>
            <person name="Salamov A.A."/>
            <person name="Labutti K."/>
            <person name="Zhao Z."/>
            <person name="Chiniquy J."/>
            <person name="Barry K."/>
            <person name="Brewer H.M."/>
            <person name="Purvine S.O."/>
            <person name="Wright A.T."/>
            <person name="Boxma B."/>
            <person name="Van Alen T."/>
            <person name="Hackstein J.H."/>
            <person name="Baker S.E."/>
            <person name="Grigoriev I.V."/>
            <person name="O'Malley M.A."/>
        </authorList>
    </citation>
    <scope>NUCLEOTIDE SEQUENCE [LARGE SCALE GENOMIC DNA]</scope>
    <source>
        <strain evidence="6 7">G1</strain>
    </source>
</reference>
<dbReference type="FunFam" id="3.80.10.10:FF:000041">
    <property type="entry name" value="LRR receptor-like serine/threonine-protein kinase ERECTA"/>
    <property type="match status" value="1"/>
</dbReference>
<dbReference type="InterPro" id="IPR001611">
    <property type="entry name" value="Leu-rich_rpt"/>
</dbReference>
<dbReference type="SMART" id="SM00369">
    <property type="entry name" value="LRR_TYP"/>
    <property type="match status" value="7"/>
</dbReference>
<dbReference type="SMART" id="SM00365">
    <property type="entry name" value="LRR_SD22"/>
    <property type="match status" value="6"/>
</dbReference>
<evidence type="ECO:0000256" key="1">
    <source>
        <dbReference type="ARBA" id="ARBA00022614"/>
    </source>
</evidence>
<accession>A0A1Y2ACK8</accession>
<evidence type="ECO:0000313" key="7">
    <source>
        <dbReference type="Proteomes" id="UP000193920"/>
    </source>
</evidence>
<dbReference type="SMART" id="SM00364">
    <property type="entry name" value="LRR_BAC"/>
    <property type="match status" value="8"/>
</dbReference>
<feature type="domain" description="Disease resistance R13L4/SHOC-2-like LRR" evidence="5">
    <location>
        <begin position="251"/>
        <end position="316"/>
    </location>
</feature>
<dbReference type="Proteomes" id="UP000193920">
    <property type="component" value="Unassembled WGS sequence"/>
</dbReference>
<keyword evidence="1" id="KW-0433">Leucine-rich repeat</keyword>
<dbReference type="SUPFAM" id="SSF52058">
    <property type="entry name" value="L domain-like"/>
    <property type="match status" value="1"/>
</dbReference>
<dbReference type="InterPro" id="IPR032675">
    <property type="entry name" value="LRR_dom_sf"/>
</dbReference>
<proteinExistence type="predicted"/>
<dbReference type="OrthoDB" id="660555at2759"/>
<dbReference type="PANTHER" id="PTHR48057">
    <property type="entry name" value="LEUCINE-RICH REPEAT SERINE/THREONINE-PROTEIN KINASE 1"/>
    <property type="match status" value="1"/>
</dbReference>
<evidence type="ECO:0000259" key="5">
    <source>
        <dbReference type="Pfam" id="PF23598"/>
    </source>
</evidence>
<dbReference type="STRING" id="1754190.A0A1Y2ACK8"/>
<evidence type="ECO:0000256" key="4">
    <source>
        <dbReference type="SAM" id="SignalP"/>
    </source>
</evidence>
<dbReference type="Pfam" id="PF23598">
    <property type="entry name" value="LRR_14"/>
    <property type="match status" value="2"/>
</dbReference>
<feature type="domain" description="Disease resistance R13L4/SHOC-2-like LRR" evidence="5">
    <location>
        <begin position="63"/>
        <end position="166"/>
    </location>
</feature>
<gene>
    <name evidence="6" type="ORF">LY90DRAFT_708076</name>
</gene>
<keyword evidence="7" id="KW-1185">Reference proteome</keyword>
<dbReference type="AlphaFoldDB" id="A0A1Y2ACK8"/>
<dbReference type="PROSITE" id="PS51450">
    <property type="entry name" value="LRR"/>
    <property type="match status" value="4"/>
</dbReference>
<protein>
    <submittedName>
        <fullName evidence="6">L domain-like protein</fullName>
    </submittedName>
</protein>
<dbReference type="InterPro" id="IPR055414">
    <property type="entry name" value="LRR_R13L4/SHOC2-like"/>
</dbReference>
<name>A0A1Y2ACK8_9FUNG</name>